<dbReference type="InterPro" id="IPR019111">
    <property type="entry name" value="PRESA_N"/>
</dbReference>
<feature type="transmembrane region" description="Helical" evidence="1">
    <location>
        <begin position="6"/>
        <end position="26"/>
    </location>
</feature>
<gene>
    <name evidence="3" type="ORF">PFTANZ_05783</name>
</gene>
<protein>
    <recommendedName>
        <fullName evidence="2">Plasmodium RESA N-terminal domain-containing protein</fullName>
    </recommendedName>
</protein>
<dbReference type="EMBL" id="KI926571">
    <property type="protein sequence ID" value="ETW33535.1"/>
    <property type="molecule type" value="Genomic_DNA"/>
</dbReference>
<evidence type="ECO:0000259" key="2">
    <source>
        <dbReference type="Pfam" id="PF09687"/>
    </source>
</evidence>
<sequence>MKFFSVMQIFLNLLTISGILLLNIIICDKSETMYSGVYHIYIYRRNLSESKSVKNKGLRNKSEKNKLKNGVDEKNDSTPLNLYNIWSPALGIAKNAFDEMIKDLWLYIEDYLNKYEYQRYHHIMCRRPVCVRIKYRTLYKSKDDIGVALSSTDMQHTLNFYSLVKNGESIDEMKKFIYSYIKCYDTLQNDLFNEHRKICTGRVRNSKGLDM</sequence>
<reference evidence="3 4" key="1">
    <citation type="submission" date="2013-02" db="EMBL/GenBank/DDBJ databases">
        <title>The Genome Annotation of Plasmodium falciparum Tanzania (2000708).</title>
        <authorList>
            <consortium name="The Broad Institute Genome Sequencing Platform"/>
            <consortium name="The Broad Institute Genome Sequencing Center for Infectious Disease"/>
            <person name="Neafsey D."/>
            <person name="Hoffman S."/>
            <person name="Volkman S."/>
            <person name="Rosenthal P."/>
            <person name="Walker B."/>
            <person name="Young S.K."/>
            <person name="Zeng Q."/>
            <person name="Gargeya S."/>
            <person name="Fitzgerald M."/>
            <person name="Haas B."/>
            <person name="Abouelleil A."/>
            <person name="Allen A.W."/>
            <person name="Alvarado L."/>
            <person name="Arachchi H.M."/>
            <person name="Berlin A.M."/>
            <person name="Chapman S.B."/>
            <person name="Gainer-Dewar J."/>
            <person name="Goldberg J."/>
            <person name="Griggs A."/>
            <person name="Gujja S."/>
            <person name="Hansen M."/>
            <person name="Howarth C."/>
            <person name="Imamovic A."/>
            <person name="Ireland A."/>
            <person name="Larimer J."/>
            <person name="McCowan C."/>
            <person name="Murphy C."/>
            <person name="Pearson M."/>
            <person name="Poon T.W."/>
            <person name="Priest M."/>
            <person name="Roberts A."/>
            <person name="Saif S."/>
            <person name="Shea T."/>
            <person name="Sisk P."/>
            <person name="Sykes S."/>
            <person name="Wortman J."/>
            <person name="Nusbaum C."/>
            <person name="Birren B."/>
        </authorList>
    </citation>
    <scope>NUCLEOTIDE SEQUENCE [LARGE SCALE GENOMIC DNA]</scope>
    <source>
        <strain evidence="4">Tanzania (2000708)</strain>
    </source>
</reference>
<proteinExistence type="predicted"/>
<feature type="domain" description="Plasmodium RESA N-terminal" evidence="2">
    <location>
        <begin position="73"/>
        <end position="194"/>
    </location>
</feature>
<evidence type="ECO:0000313" key="4">
    <source>
        <dbReference type="Proteomes" id="UP000030708"/>
    </source>
</evidence>
<evidence type="ECO:0000256" key="1">
    <source>
        <dbReference type="SAM" id="Phobius"/>
    </source>
</evidence>
<dbReference type="AlphaFoldDB" id="A0A024VZ50"/>
<dbReference type="Pfam" id="PF09687">
    <property type="entry name" value="PRESAN"/>
    <property type="match status" value="1"/>
</dbReference>
<keyword evidence="1" id="KW-1133">Transmembrane helix</keyword>
<keyword evidence="1" id="KW-0812">Transmembrane</keyword>
<organism evidence="3 4">
    <name type="scientific">Plasmodium falciparum Tanzania</name>
    <name type="common">2000708</name>
    <dbReference type="NCBI Taxonomy" id="1036725"/>
    <lineage>
        <taxon>Eukaryota</taxon>
        <taxon>Sar</taxon>
        <taxon>Alveolata</taxon>
        <taxon>Apicomplexa</taxon>
        <taxon>Aconoidasida</taxon>
        <taxon>Haemosporida</taxon>
        <taxon>Plasmodiidae</taxon>
        <taxon>Plasmodium</taxon>
        <taxon>Plasmodium (Laverania)</taxon>
    </lineage>
</organism>
<keyword evidence="1" id="KW-0472">Membrane</keyword>
<dbReference type="Proteomes" id="UP000030708">
    <property type="component" value="Unassembled WGS sequence"/>
</dbReference>
<name>A0A024VZ50_PLAFA</name>
<evidence type="ECO:0000313" key="3">
    <source>
        <dbReference type="EMBL" id="ETW33535.1"/>
    </source>
</evidence>
<reference evidence="3 4" key="2">
    <citation type="submission" date="2013-02" db="EMBL/GenBank/DDBJ databases">
        <title>The Genome Sequence of Plasmodium falciparum Tanzania (2000708).</title>
        <authorList>
            <consortium name="The Broad Institute Genome Sequencing Platform"/>
            <consortium name="The Broad Institute Genome Sequencing Center for Infectious Disease"/>
            <person name="Neafsey D."/>
            <person name="Cheeseman I."/>
            <person name="Volkman S."/>
            <person name="Adams J."/>
            <person name="Walker B."/>
            <person name="Young S.K."/>
            <person name="Zeng Q."/>
            <person name="Gargeya S."/>
            <person name="Fitzgerald M."/>
            <person name="Haas B."/>
            <person name="Abouelleil A."/>
            <person name="Alvarado L."/>
            <person name="Arachchi H.M."/>
            <person name="Berlin A.M."/>
            <person name="Chapman S.B."/>
            <person name="Dewar J."/>
            <person name="Goldberg J."/>
            <person name="Griggs A."/>
            <person name="Gujja S."/>
            <person name="Hansen M."/>
            <person name="Howarth C."/>
            <person name="Imamovic A."/>
            <person name="Larimer J."/>
            <person name="McCowan C."/>
            <person name="Murphy C."/>
            <person name="Neiman D."/>
            <person name="Pearson M."/>
            <person name="Priest M."/>
            <person name="Roberts A."/>
            <person name="Saif S."/>
            <person name="Shea T."/>
            <person name="Sisk P."/>
            <person name="Sykes S."/>
            <person name="Wortman J."/>
            <person name="Nusbaum C."/>
            <person name="Birren B."/>
        </authorList>
    </citation>
    <scope>NUCLEOTIDE SEQUENCE [LARGE SCALE GENOMIC DNA]</scope>
    <source>
        <strain evidence="4">Tanzania (2000708)</strain>
    </source>
</reference>
<accession>A0A024VZ50</accession>